<dbReference type="PANTHER" id="PTHR22923">
    <property type="entry name" value="CEREBELLIN-RELATED"/>
    <property type="match status" value="1"/>
</dbReference>
<reference evidence="5" key="1">
    <citation type="submission" date="2018-11" db="EMBL/GenBank/DDBJ databases">
        <authorList>
            <person name="Alioto T."/>
            <person name="Alioto T."/>
        </authorList>
    </citation>
    <scope>NUCLEOTIDE SEQUENCE</scope>
</reference>
<comment type="subcellular location">
    <subcellularLocation>
        <location evidence="1">Secreted</location>
    </subcellularLocation>
</comment>
<dbReference type="PRINTS" id="PR00007">
    <property type="entry name" value="COMPLEMNTC1Q"/>
</dbReference>
<keyword evidence="2" id="KW-0964">Secreted</keyword>
<dbReference type="SUPFAM" id="SSF49842">
    <property type="entry name" value="TNF-like"/>
    <property type="match status" value="1"/>
</dbReference>
<dbReference type="AlphaFoldDB" id="A0A8B6CZH3"/>
<keyword evidence="6" id="KW-1185">Reference proteome</keyword>
<sequence length="210" mass="22885">MLTTFWLYNLGHKSPSVLSPLTIEHPLVSDQSKKMSLQLSLLMLVVLYASSAASSCQRINNDEFEDLTNVMRKITCQSGGISEKPAFLATLTPREVALTSGSVVKFDSILTNIGNGYNANSGVFTAPRKGTYQFAVSFVSGHRNNEWLELTLAKNNNRLVRGHAALDPFASGSLQATLALEKGDRISIIQPRPSGHVLGENYSMFSGHLI</sequence>
<organism evidence="5 6">
    <name type="scientific">Mytilus galloprovincialis</name>
    <name type="common">Mediterranean mussel</name>
    <dbReference type="NCBI Taxonomy" id="29158"/>
    <lineage>
        <taxon>Eukaryota</taxon>
        <taxon>Metazoa</taxon>
        <taxon>Spiralia</taxon>
        <taxon>Lophotrochozoa</taxon>
        <taxon>Mollusca</taxon>
        <taxon>Bivalvia</taxon>
        <taxon>Autobranchia</taxon>
        <taxon>Pteriomorphia</taxon>
        <taxon>Mytilida</taxon>
        <taxon>Mytiloidea</taxon>
        <taxon>Mytilidae</taxon>
        <taxon>Mytilinae</taxon>
        <taxon>Mytilus</taxon>
    </lineage>
</organism>
<dbReference type="EMBL" id="UYJE01002529">
    <property type="protein sequence ID" value="VDI11505.1"/>
    <property type="molecule type" value="Genomic_DNA"/>
</dbReference>
<feature type="domain" description="C1q" evidence="4">
    <location>
        <begin position="80"/>
        <end position="210"/>
    </location>
</feature>
<dbReference type="InterPro" id="IPR008983">
    <property type="entry name" value="Tumour_necrosis_fac-like_dom"/>
</dbReference>
<dbReference type="OrthoDB" id="6094261at2759"/>
<protein>
    <recommendedName>
        <fullName evidence="4">C1q domain-containing protein</fullName>
    </recommendedName>
</protein>
<dbReference type="PANTHER" id="PTHR22923:SF116">
    <property type="entry name" value="C1Q DOMAIN-CONTAINING PROTEIN"/>
    <property type="match status" value="1"/>
</dbReference>
<comment type="caution">
    <text evidence="5">The sequence shown here is derived from an EMBL/GenBank/DDBJ whole genome shotgun (WGS) entry which is preliminary data.</text>
</comment>
<evidence type="ECO:0000313" key="5">
    <source>
        <dbReference type="EMBL" id="VDI11505.1"/>
    </source>
</evidence>
<dbReference type="Pfam" id="PF00386">
    <property type="entry name" value="C1q"/>
    <property type="match status" value="1"/>
</dbReference>
<evidence type="ECO:0000313" key="6">
    <source>
        <dbReference type="Proteomes" id="UP000596742"/>
    </source>
</evidence>
<dbReference type="Proteomes" id="UP000596742">
    <property type="component" value="Unassembled WGS sequence"/>
</dbReference>
<keyword evidence="3" id="KW-0732">Signal</keyword>
<evidence type="ECO:0000256" key="1">
    <source>
        <dbReference type="ARBA" id="ARBA00004613"/>
    </source>
</evidence>
<dbReference type="InterPro" id="IPR050822">
    <property type="entry name" value="Cerebellin_Synaptic_Org"/>
</dbReference>
<name>A0A8B6CZH3_MYTGA</name>
<evidence type="ECO:0000256" key="2">
    <source>
        <dbReference type="ARBA" id="ARBA00022525"/>
    </source>
</evidence>
<proteinExistence type="predicted"/>
<evidence type="ECO:0000259" key="4">
    <source>
        <dbReference type="PROSITE" id="PS50871"/>
    </source>
</evidence>
<dbReference type="Gene3D" id="2.60.120.40">
    <property type="match status" value="1"/>
</dbReference>
<gene>
    <name evidence="5" type="ORF">MGAL_10B032479</name>
</gene>
<dbReference type="InterPro" id="IPR001073">
    <property type="entry name" value="C1q_dom"/>
</dbReference>
<dbReference type="GO" id="GO:0005576">
    <property type="term" value="C:extracellular region"/>
    <property type="evidence" value="ECO:0007669"/>
    <property type="project" value="UniProtKB-SubCell"/>
</dbReference>
<evidence type="ECO:0000256" key="3">
    <source>
        <dbReference type="ARBA" id="ARBA00022729"/>
    </source>
</evidence>
<dbReference type="SMART" id="SM00110">
    <property type="entry name" value="C1Q"/>
    <property type="match status" value="1"/>
</dbReference>
<accession>A0A8B6CZH3</accession>
<dbReference type="PROSITE" id="PS50871">
    <property type="entry name" value="C1Q"/>
    <property type="match status" value="1"/>
</dbReference>